<reference evidence="8" key="1">
    <citation type="submission" date="2019-07" db="EMBL/GenBank/DDBJ databases">
        <title>Hyphodiscus hymeniophilus genome sequencing and assembly.</title>
        <authorList>
            <person name="Kramer G."/>
            <person name="Nodwell J."/>
        </authorList>
    </citation>
    <scope>NUCLEOTIDE SEQUENCE</scope>
    <source>
        <strain evidence="8">ATCC 34498</strain>
    </source>
</reference>
<dbReference type="InterPro" id="IPR050316">
    <property type="entry name" value="Tyrosinase/Hemocyanin"/>
</dbReference>
<dbReference type="GO" id="GO:0046872">
    <property type="term" value="F:metal ion binding"/>
    <property type="evidence" value="ECO:0007669"/>
    <property type="project" value="UniProtKB-KW"/>
</dbReference>
<dbReference type="SUPFAM" id="SSF48056">
    <property type="entry name" value="Di-copper centre-containing domain"/>
    <property type="match status" value="1"/>
</dbReference>
<protein>
    <submittedName>
        <fullName evidence="8">Polyphenol oxidase 1</fullName>
    </submittedName>
</protein>
<evidence type="ECO:0000256" key="4">
    <source>
        <dbReference type="ARBA" id="ARBA00023033"/>
    </source>
</evidence>
<evidence type="ECO:0000256" key="3">
    <source>
        <dbReference type="ARBA" id="ARBA00023002"/>
    </source>
</evidence>
<evidence type="ECO:0000256" key="1">
    <source>
        <dbReference type="ARBA" id="ARBA00001973"/>
    </source>
</evidence>
<evidence type="ECO:0000256" key="5">
    <source>
        <dbReference type="SAM" id="SignalP"/>
    </source>
</evidence>
<dbReference type="Pfam" id="PF18132">
    <property type="entry name" value="Tyrosinase_C"/>
    <property type="match status" value="1"/>
</dbReference>
<keyword evidence="2" id="KW-0479">Metal-binding</keyword>
<feature type="domain" description="Tyrosinase copper-binding" evidence="6">
    <location>
        <begin position="120"/>
        <end position="137"/>
    </location>
</feature>
<dbReference type="PANTHER" id="PTHR11474">
    <property type="entry name" value="TYROSINASE FAMILY MEMBER"/>
    <property type="match status" value="1"/>
</dbReference>
<dbReference type="GO" id="GO:0004497">
    <property type="term" value="F:monooxygenase activity"/>
    <property type="evidence" value="ECO:0007669"/>
    <property type="project" value="UniProtKB-KW"/>
</dbReference>
<dbReference type="InterPro" id="IPR002227">
    <property type="entry name" value="Tyrosinase_Cu-bd"/>
</dbReference>
<gene>
    <name evidence="8" type="ORF">D0Z07_3523</name>
</gene>
<dbReference type="EMBL" id="VNKQ01000007">
    <property type="protein sequence ID" value="KAG0650056.1"/>
    <property type="molecule type" value="Genomic_DNA"/>
</dbReference>
<sequence length="595" mass="65480">MVFNLVQLLLALFISCLGLATAEPDVSKNAAYSYYAITGVHTGVDPTTGSRQARQPIQVMQKSYPMIFDLYIQSLIAMQSASTSDRASWYQYAGIHGRPYIPWDNVQQGKGTPLIGYCTHGSVLFPTWHRPLLAGLEQILAGHAQSIAATYPLSVRSQYQTAATNFRLPYWDWATNATIPDVVSSQHVTVNTPTGSQTLTNPLWGYKFPPLTSAQFPSTQQSNAGDWYLAADGQTYRSPNNQVGGPSNVNTANTALTNSGLQYSTYYALTKAASYNNFATQSNWGPSIESVHGNVHVAVGGNYGHMTQLSYAGFDPIFYLHHCNVDRIVALYQAMNPNNFLTSSYEYGGTFTIPPSKPYGIGPNDTITTLLGPFSTNTNGDQWTSASSQYLSTFGYSYPEIKDWIKGQTPAQLAQNVTAQVNMMWSGQSTPSKRSITVNGRQQVIEWSVALSIERFQLNGTSFVVRLFVDNVPADPQTWALSQSCVGSFAVLPQHTVPDGPLADVRAYDEISLVQALRNMGHDGQDVPAVVQYLTQNFQWRVQLMDGTVIPPHRYPSLEVEVQEEKVTLARDIYELPTYGQKTLHPEITQGKAGV</sequence>
<evidence type="ECO:0000259" key="7">
    <source>
        <dbReference type="PROSITE" id="PS00498"/>
    </source>
</evidence>
<keyword evidence="9" id="KW-1185">Reference proteome</keyword>
<proteinExistence type="predicted"/>
<keyword evidence="4" id="KW-0503">Monooxygenase</keyword>
<dbReference type="OrthoDB" id="1658288at2759"/>
<feature type="chain" id="PRO_5040417889" evidence="5">
    <location>
        <begin position="23"/>
        <end position="595"/>
    </location>
</feature>
<organism evidence="8 9">
    <name type="scientific">Hyphodiscus hymeniophilus</name>
    <dbReference type="NCBI Taxonomy" id="353542"/>
    <lineage>
        <taxon>Eukaryota</taxon>
        <taxon>Fungi</taxon>
        <taxon>Dikarya</taxon>
        <taxon>Ascomycota</taxon>
        <taxon>Pezizomycotina</taxon>
        <taxon>Leotiomycetes</taxon>
        <taxon>Helotiales</taxon>
        <taxon>Hyphodiscaceae</taxon>
        <taxon>Hyphodiscus</taxon>
    </lineage>
</organism>
<dbReference type="Gene3D" id="2.60.310.20">
    <property type="match status" value="1"/>
</dbReference>
<dbReference type="PROSITE" id="PS00497">
    <property type="entry name" value="TYROSINASE_1"/>
    <property type="match status" value="1"/>
</dbReference>
<evidence type="ECO:0000259" key="6">
    <source>
        <dbReference type="PROSITE" id="PS00497"/>
    </source>
</evidence>
<feature type="signal peptide" evidence="5">
    <location>
        <begin position="1"/>
        <end position="22"/>
    </location>
</feature>
<keyword evidence="5" id="KW-0732">Signal</keyword>
<comment type="cofactor">
    <cofactor evidence="1">
        <name>Cu(2+)</name>
        <dbReference type="ChEBI" id="CHEBI:29036"/>
    </cofactor>
</comment>
<dbReference type="PANTHER" id="PTHR11474:SF131">
    <property type="entry name" value="TYROSINASE COPPER-BINDING DOMAIN-CONTAINING PROTEIN"/>
    <property type="match status" value="1"/>
</dbReference>
<dbReference type="Pfam" id="PF00264">
    <property type="entry name" value="Tyrosinase"/>
    <property type="match status" value="1"/>
</dbReference>
<dbReference type="Proteomes" id="UP000785200">
    <property type="component" value="Unassembled WGS sequence"/>
</dbReference>
<dbReference type="InterPro" id="IPR041640">
    <property type="entry name" value="Tyrosinase_C"/>
</dbReference>
<dbReference type="PROSITE" id="PS00498">
    <property type="entry name" value="TYROSINASE_2"/>
    <property type="match status" value="1"/>
</dbReference>
<dbReference type="Gene3D" id="1.10.1280.10">
    <property type="entry name" value="Di-copper center containing domain from catechol oxidase"/>
    <property type="match status" value="1"/>
</dbReference>
<feature type="domain" description="Tyrosinase copper-binding" evidence="7">
    <location>
        <begin position="315"/>
        <end position="326"/>
    </location>
</feature>
<accession>A0A9P7AYC7</accession>
<dbReference type="PRINTS" id="PR00092">
    <property type="entry name" value="TYROSINASE"/>
</dbReference>
<name>A0A9P7AYC7_9HELO</name>
<evidence type="ECO:0000313" key="9">
    <source>
        <dbReference type="Proteomes" id="UP000785200"/>
    </source>
</evidence>
<dbReference type="InterPro" id="IPR008922">
    <property type="entry name" value="Di-copper_centre_dom_sf"/>
</dbReference>
<evidence type="ECO:0000256" key="2">
    <source>
        <dbReference type="ARBA" id="ARBA00022723"/>
    </source>
</evidence>
<comment type="caution">
    <text evidence="8">The sequence shown here is derived from an EMBL/GenBank/DDBJ whole genome shotgun (WGS) entry which is preliminary data.</text>
</comment>
<keyword evidence="3" id="KW-0560">Oxidoreductase</keyword>
<evidence type="ECO:0000313" key="8">
    <source>
        <dbReference type="EMBL" id="KAG0650056.1"/>
    </source>
</evidence>
<dbReference type="AlphaFoldDB" id="A0A9P7AYC7"/>